<dbReference type="InterPro" id="IPR010998">
    <property type="entry name" value="Integrase_recombinase_N"/>
</dbReference>
<dbReference type="InterPro" id="IPR025269">
    <property type="entry name" value="SAM-like_dom"/>
</dbReference>
<dbReference type="GO" id="GO:0003677">
    <property type="term" value="F:DNA binding"/>
    <property type="evidence" value="ECO:0007669"/>
    <property type="project" value="UniProtKB-KW"/>
</dbReference>
<dbReference type="Gene3D" id="1.10.150.130">
    <property type="match status" value="1"/>
</dbReference>
<dbReference type="PROSITE" id="PS51898">
    <property type="entry name" value="TYR_RECOMBINASE"/>
    <property type="match status" value="1"/>
</dbReference>
<proteinExistence type="predicted"/>
<dbReference type="SUPFAM" id="SSF56349">
    <property type="entry name" value="DNA breaking-rejoining enzymes"/>
    <property type="match status" value="1"/>
</dbReference>
<dbReference type="InterPro" id="IPR011010">
    <property type="entry name" value="DNA_brk_join_enz"/>
</dbReference>
<evidence type="ECO:0000313" key="5">
    <source>
        <dbReference type="Proteomes" id="UP001161160"/>
    </source>
</evidence>
<keyword evidence="1" id="KW-0238">DNA-binding</keyword>
<reference evidence="4" key="1">
    <citation type="submission" date="2023-04" db="EMBL/GenBank/DDBJ databases">
        <title>Genome Encyclopedia of Bacteria and Archaea VI: Functional Genomics of Type Strains.</title>
        <authorList>
            <person name="Whitman W."/>
        </authorList>
    </citation>
    <scope>NUCLEOTIDE SEQUENCE</scope>
    <source>
        <strain evidence="4">Enz.4-51</strain>
    </source>
</reference>
<dbReference type="InterPro" id="IPR013762">
    <property type="entry name" value="Integrase-like_cat_sf"/>
</dbReference>
<dbReference type="Proteomes" id="UP001161160">
    <property type="component" value="Unassembled WGS sequence"/>
</dbReference>
<evidence type="ECO:0000313" key="4">
    <source>
        <dbReference type="EMBL" id="MDH6504221.1"/>
    </source>
</evidence>
<dbReference type="GO" id="GO:0006310">
    <property type="term" value="P:DNA recombination"/>
    <property type="evidence" value="ECO:0007669"/>
    <property type="project" value="UniProtKB-KW"/>
</dbReference>
<protein>
    <recommendedName>
        <fullName evidence="3">Tyr recombinase domain-containing protein</fullName>
    </recommendedName>
</protein>
<feature type="domain" description="Tyr recombinase" evidence="3">
    <location>
        <begin position="239"/>
        <end position="429"/>
    </location>
</feature>
<comment type="caution">
    <text evidence="4">The sequence shown here is derived from an EMBL/GenBank/DDBJ whole genome shotgun (WGS) entry which is preliminary data.</text>
</comment>
<dbReference type="InterPro" id="IPR002104">
    <property type="entry name" value="Integrase_catalytic"/>
</dbReference>
<dbReference type="Gene3D" id="1.10.443.10">
    <property type="entry name" value="Intergrase catalytic core"/>
    <property type="match status" value="1"/>
</dbReference>
<dbReference type="EMBL" id="JARXYA010000006">
    <property type="protein sequence ID" value="MDH6504221.1"/>
    <property type="molecule type" value="Genomic_DNA"/>
</dbReference>
<keyword evidence="2" id="KW-0233">DNA recombination</keyword>
<evidence type="ECO:0000256" key="2">
    <source>
        <dbReference type="ARBA" id="ARBA00023172"/>
    </source>
</evidence>
<evidence type="ECO:0000256" key="1">
    <source>
        <dbReference type="ARBA" id="ARBA00023125"/>
    </source>
</evidence>
<keyword evidence="5" id="KW-1185">Reference proteome</keyword>
<evidence type="ECO:0000259" key="3">
    <source>
        <dbReference type="PROSITE" id="PS51898"/>
    </source>
</evidence>
<dbReference type="GO" id="GO:0015074">
    <property type="term" value="P:DNA integration"/>
    <property type="evidence" value="ECO:0007669"/>
    <property type="project" value="InterPro"/>
</dbReference>
<organism evidence="4 5">
    <name type="scientific">Polynucleobacter sphagniphilus</name>
    <dbReference type="NCBI Taxonomy" id="1743169"/>
    <lineage>
        <taxon>Bacteria</taxon>
        <taxon>Pseudomonadati</taxon>
        <taxon>Pseudomonadota</taxon>
        <taxon>Betaproteobacteria</taxon>
        <taxon>Burkholderiales</taxon>
        <taxon>Burkholderiaceae</taxon>
        <taxon>Polynucleobacter</taxon>
    </lineage>
</organism>
<dbReference type="AlphaFoldDB" id="A0AA43S6V2"/>
<sequence length="432" mass="50467">MRQYAERMNLYAAANDEFFSVERNRTLPIVSTITSVPNYPSKLSIFLTNASRYWQVRCYFDGKVIKRTLRTTSKRDALRYAKEFYNAKLCVAPSQQHAAHTRTHSIEAVATLMLATEQARVDRDEVAKHSLVMLKSRIRKQVLPFFKNICVEDIGYAQVERFFNHLSTLNYKPMTLSQYMMALRKILNTAHAHKWIEQVPQFPKIRITSTARGNFTVNEYLQLLRCAKRMRNAKQKRRKVTHRNTQGGVFASYANVVHEMAWVIGFMVNSFVRPVDIKLIQHKHVTIVKGEHCYLRLTLPETKRHKAQIVTLPAAVHIYEHLRDYFAKQGLANEDDFLFLPKLKDRQSAIFLLEKMFKRILEETDLRFGTQGQRRTLYSLRHSAITFRLLYGQGIDLLTLARNARTSLEMVDKFYASELRAEMNVGMLHSRR</sequence>
<gene>
    <name evidence="4" type="ORF">M2127_001526</name>
</gene>
<accession>A0AA43S6V2</accession>
<name>A0AA43S6V2_9BURK</name>
<dbReference type="Pfam" id="PF13102">
    <property type="entry name" value="Phage_int_SAM_5"/>
    <property type="match status" value="1"/>
</dbReference>